<dbReference type="InterPro" id="IPR009935">
    <property type="entry name" value="DUF1467"/>
</dbReference>
<accession>A0A6L7G475</accession>
<evidence type="ECO:0000256" key="1">
    <source>
        <dbReference type="SAM" id="Phobius"/>
    </source>
</evidence>
<organism evidence="2 3">
    <name type="scientific">Pseudooceanicola albus</name>
    <dbReference type="NCBI Taxonomy" id="2692189"/>
    <lineage>
        <taxon>Bacteria</taxon>
        <taxon>Pseudomonadati</taxon>
        <taxon>Pseudomonadota</taxon>
        <taxon>Alphaproteobacteria</taxon>
        <taxon>Rhodobacterales</taxon>
        <taxon>Paracoccaceae</taxon>
        <taxon>Pseudooceanicola</taxon>
    </lineage>
</organism>
<comment type="caution">
    <text evidence="2">The sequence shown here is derived from an EMBL/GenBank/DDBJ whole genome shotgun (WGS) entry which is preliminary data.</text>
</comment>
<dbReference type="AlphaFoldDB" id="A0A6L7G475"/>
<name>A0A6L7G475_9RHOB</name>
<sequence length="90" mass="9787">MGPTSAIVLYAVIWWMTLFCVAPLRLKTQQDLGQVTRGTPSGAPEVHHLKEKLLITTGVATVIFLIAAGVILSGVISVRDLDWFGRMPPD</sequence>
<keyword evidence="1" id="KW-0472">Membrane</keyword>
<evidence type="ECO:0000313" key="3">
    <source>
        <dbReference type="Proteomes" id="UP000477911"/>
    </source>
</evidence>
<reference evidence="2 3" key="1">
    <citation type="submission" date="2019-12" db="EMBL/GenBank/DDBJ databases">
        <authorList>
            <person name="Li M."/>
        </authorList>
    </citation>
    <scope>NUCLEOTIDE SEQUENCE [LARGE SCALE GENOMIC DNA]</scope>
    <source>
        <strain evidence="2 3">GBMRC 2024</strain>
    </source>
</reference>
<protein>
    <submittedName>
        <fullName evidence="2">DUF1467 family protein</fullName>
    </submittedName>
</protein>
<feature type="transmembrane region" description="Helical" evidence="1">
    <location>
        <begin position="53"/>
        <end position="78"/>
    </location>
</feature>
<keyword evidence="1" id="KW-0812">Transmembrane</keyword>
<evidence type="ECO:0000313" key="2">
    <source>
        <dbReference type="EMBL" id="MXN18317.1"/>
    </source>
</evidence>
<feature type="transmembrane region" description="Helical" evidence="1">
    <location>
        <begin position="6"/>
        <end position="24"/>
    </location>
</feature>
<dbReference type="Pfam" id="PF07330">
    <property type="entry name" value="DUF1467"/>
    <property type="match status" value="1"/>
</dbReference>
<proteinExistence type="predicted"/>
<dbReference type="EMBL" id="WUMU01000012">
    <property type="protein sequence ID" value="MXN18317.1"/>
    <property type="molecule type" value="Genomic_DNA"/>
</dbReference>
<keyword evidence="3" id="KW-1185">Reference proteome</keyword>
<gene>
    <name evidence="2" type="ORF">GR170_10755</name>
</gene>
<keyword evidence="1" id="KW-1133">Transmembrane helix</keyword>
<dbReference type="Proteomes" id="UP000477911">
    <property type="component" value="Unassembled WGS sequence"/>
</dbReference>
<dbReference type="RefSeq" id="WP_160894452.1">
    <property type="nucleotide sequence ID" value="NZ_WUMU01000012.1"/>
</dbReference>